<comment type="caution">
    <text evidence="14">The sequence shown here is derived from an EMBL/GenBank/DDBJ whole genome shotgun (WGS) entry which is preliminary data.</text>
</comment>
<feature type="transmembrane region" description="Helical" evidence="13">
    <location>
        <begin position="28"/>
        <end position="48"/>
    </location>
</feature>
<comment type="cofactor">
    <cofactor evidence="1">
        <name>heme</name>
        <dbReference type="ChEBI" id="CHEBI:30413"/>
    </cofactor>
</comment>
<evidence type="ECO:0000256" key="3">
    <source>
        <dbReference type="ARBA" id="ARBA00004370"/>
    </source>
</evidence>
<evidence type="ECO:0000256" key="9">
    <source>
        <dbReference type="ARBA" id="ARBA00022989"/>
    </source>
</evidence>
<organism evidence="14 15">
    <name type="scientific">Paraperlucidibaca wandonensis</name>
    <dbReference type="NCBI Taxonomy" id="1268273"/>
    <lineage>
        <taxon>Bacteria</taxon>
        <taxon>Pseudomonadati</taxon>
        <taxon>Pseudomonadota</taxon>
        <taxon>Gammaproteobacteria</taxon>
        <taxon>Moraxellales</taxon>
        <taxon>Moraxellaceae</taxon>
        <taxon>Paraperlucidibaca</taxon>
    </lineage>
</organism>
<dbReference type="PANTHER" id="PTHR10978:SF5">
    <property type="entry name" value="SUCCINATE DEHYDROGENASE CYTOCHROME B560 SUBUNIT, MITOCHONDRIAL"/>
    <property type="match status" value="1"/>
</dbReference>
<keyword evidence="8" id="KW-0479">Metal-binding</keyword>
<evidence type="ECO:0000256" key="2">
    <source>
        <dbReference type="ARBA" id="ARBA00004050"/>
    </source>
</evidence>
<keyword evidence="6" id="KW-0349">Heme</keyword>
<name>A0ABW3HER7_9GAMM</name>
<dbReference type="CDD" id="cd03499">
    <property type="entry name" value="SQR_TypeC_SdhC"/>
    <property type="match status" value="1"/>
</dbReference>
<comment type="similarity">
    <text evidence="4">Belongs to the cytochrome b560 family.</text>
</comment>
<dbReference type="Gene3D" id="1.20.1300.10">
    <property type="entry name" value="Fumarate reductase/succinate dehydrogenase, transmembrane subunit"/>
    <property type="match status" value="1"/>
</dbReference>
<dbReference type="InterPro" id="IPR014314">
    <property type="entry name" value="Succ_DH_cytb556"/>
</dbReference>
<dbReference type="PIRSF" id="PIRSF000178">
    <property type="entry name" value="SDH_cyt_b560"/>
    <property type="match status" value="1"/>
</dbReference>
<evidence type="ECO:0000256" key="8">
    <source>
        <dbReference type="ARBA" id="ARBA00022723"/>
    </source>
</evidence>
<evidence type="ECO:0000256" key="1">
    <source>
        <dbReference type="ARBA" id="ARBA00001971"/>
    </source>
</evidence>
<dbReference type="EMBL" id="JBHTIT010000001">
    <property type="protein sequence ID" value="MFD0949771.1"/>
    <property type="molecule type" value="Genomic_DNA"/>
</dbReference>
<evidence type="ECO:0000313" key="14">
    <source>
        <dbReference type="EMBL" id="MFD0949771.1"/>
    </source>
</evidence>
<evidence type="ECO:0000256" key="10">
    <source>
        <dbReference type="ARBA" id="ARBA00023004"/>
    </source>
</evidence>
<sequence length="129" mass="13588">MKSNRPVNLSLATVIEVNLKSPVAIASILHRLSGILLFFVVPGLLALLSCSLASPESFASTKELLSGVAAKAVLFVSLAGLVYHLLAGIKHLIMDWGFAETLEGGRAFATSTLVASAFAIAAVFVWVMF</sequence>
<keyword evidence="11 13" id="KW-0472">Membrane</keyword>
<evidence type="ECO:0000256" key="12">
    <source>
        <dbReference type="ARBA" id="ARBA00025912"/>
    </source>
</evidence>
<keyword evidence="9 13" id="KW-1133">Transmembrane helix</keyword>
<evidence type="ECO:0000256" key="6">
    <source>
        <dbReference type="ARBA" id="ARBA00022617"/>
    </source>
</evidence>
<dbReference type="InterPro" id="IPR000701">
    <property type="entry name" value="SuccDH_FuR_B_TM-su"/>
</dbReference>
<evidence type="ECO:0000256" key="4">
    <source>
        <dbReference type="ARBA" id="ARBA00007244"/>
    </source>
</evidence>
<dbReference type="PANTHER" id="PTHR10978">
    <property type="entry name" value="SUCCINATE DEHYDROGENASE CYTOCHROME B560 SUBUNIT"/>
    <property type="match status" value="1"/>
</dbReference>
<evidence type="ECO:0000313" key="15">
    <source>
        <dbReference type="Proteomes" id="UP001597044"/>
    </source>
</evidence>
<dbReference type="Proteomes" id="UP001597044">
    <property type="component" value="Unassembled WGS sequence"/>
</dbReference>
<dbReference type="RefSeq" id="WP_340676470.1">
    <property type="nucleotide sequence ID" value="NZ_JBHTIT010000001.1"/>
</dbReference>
<reference evidence="15" key="1">
    <citation type="journal article" date="2019" name="Int. J. Syst. Evol. Microbiol.">
        <title>The Global Catalogue of Microorganisms (GCM) 10K type strain sequencing project: providing services to taxonomists for standard genome sequencing and annotation.</title>
        <authorList>
            <consortium name="The Broad Institute Genomics Platform"/>
            <consortium name="The Broad Institute Genome Sequencing Center for Infectious Disease"/>
            <person name="Wu L."/>
            <person name="Ma J."/>
        </authorList>
    </citation>
    <scope>NUCLEOTIDE SEQUENCE [LARGE SCALE GENOMIC DNA]</scope>
    <source>
        <strain evidence="15">CCUG 63419</strain>
    </source>
</reference>
<evidence type="ECO:0000256" key="7">
    <source>
        <dbReference type="ARBA" id="ARBA00022692"/>
    </source>
</evidence>
<evidence type="ECO:0000256" key="11">
    <source>
        <dbReference type="ARBA" id="ARBA00023136"/>
    </source>
</evidence>
<evidence type="ECO:0000256" key="13">
    <source>
        <dbReference type="SAM" id="Phobius"/>
    </source>
</evidence>
<protein>
    <recommendedName>
        <fullName evidence="5">Succinate dehydrogenase cytochrome b556 subunit</fullName>
    </recommendedName>
</protein>
<feature type="transmembrane region" description="Helical" evidence="13">
    <location>
        <begin position="107"/>
        <end position="128"/>
    </location>
</feature>
<dbReference type="InterPro" id="IPR034804">
    <property type="entry name" value="SQR/QFR_C/D"/>
</dbReference>
<keyword evidence="10" id="KW-0408">Iron</keyword>
<proteinExistence type="inferred from homology"/>
<dbReference type="Pfam" id="PF01127">
    <property type="entry name" value="Sdh_cyt"/>
    <property type="match status" value="1"/>
</dbReference>
<dbReference type="NCBIfam" id="TIGR02970">
    <property type="entry name" value="succ_dehyd_cytB"/>
    <property type="match status" value="1"/>
</dbReference>
<comment type="subcellular location">
    <subcellularLocation>
        <location evidence="3">Membrane</location>
    </subcellularLocation>
</comment>
<gene>
    <name evidence="14" type="primary">sdhC</name>
    <name evidence="14" type="ORF">ACFQ0F_05125</name>
</gene>
<accession>A0ABW3HER7</accession>
<keyword evidence="7 13" id="KW-0812">Transmembrane</keyword>
<feature type="transmembrane region" description="Helical" evidence="13">
    <location>
        <begin position="68"/>
        <end position="86"/>
    </location>
</feature>
<dbReference type="SUPFAM" id="SSF81343">
    <property type="entry name" value="Fumarate reductase respiratory complex transmembrane subunits"/>
    <property type="match status" value="1"/>
</dbReference>
<evidence type="ECO:0000256" key="5">
    <source>
        <dbReference type="ARBA" id="ARBA00020076"/>
    </source>
</evidence>
<comment type="subunit">
    <text evidence="12">Part of an enzyme complex containing four subunits: a flavoprotein, an iron-sulfur protein, plus two membrane-anchoring proteins, SdhC and SdhD. The complex can form homotrimers.</text>
</comment>
<keyword evidence="15" id="KW-1185">Reference proteome</keyword>
<comment type="function">
    <text evidence="2">Membrane-anchoring subunit of succinate dehydrogenase (SDH).</text>
</comment>